<comment type="similarity">
    <text evidence="1">Belongs to the AHA1 family.</text>
</comment>
<feature type="domain" description="Activator of Hsp90 ATPase homologue 1/2-like C-terminal" evidence="2">
    <location>
        <begin position="14"/>
        <end position="145"/>
    </location>
</feature>
<evidence type="ECO:0000256" key="1">
    <source>
        <dbReference type="ARBA" id="ARBA00006817"/>
    </source>
</evidence>
<dbReference type="STRING" id="1049789.LEP1GSC050_0163"/>
<dbReference type="InterPro" id="IPR023393">
    <property type="entry name" value="START-like_dom_sf"/>
</dbReference>
<evidence type="ECO:0000259" key="2">
    <source>
        <dbReference type="Pfam" id="PF08327"/>
    </source>
</evidence>
<dbReference type="RefSeq" id="WP_010568570.1">
    <property type="nucleotide sequence ID" value="NZ_AHMO02000007.1"/>
</dbReference>
<dbReference type="EMBL" id="AHMO02000007">
    <property type="protein sequence ID" value="EQA46431.1"/>
    <property type="molecule type" value="Genomic_DNA"/>
</dbReference>
<name>T0FEW9_9LEPT</name>
<reference evidence="3" key="1">
    <citation type="submission" date="2013-05" db="EMBL/GenBank/DDBJ databases">
        <authorList>
            <person name="Harkins D.M."/>
            <person name="Durkin A.S."/>
            <person name="Brinkac L.M."/>
            <person name="Haft D.H."/>
            <person name="Selengut J.D."/>
            <person name="Sanka R."/>
            <person name="DePew J."/>
            <person name="Purushe J."/>
            <person name="Hartskeerl R.A."/>
            <person name="Ahmed A."/>
            <person name="van der Linden H."/>
            <person name="Goris M.G.A."/>
            <person name="Vinetz J.M."/>
            <person name="Sutton G.G."/>
            <person name="Nierman W.C."/>
            <person name="Fouts D.E."/>
        </authorList>
    </citation>
    <scope>NUCLEOTIDE SEQUENCE [LARGE SCALE GENOMIC DNA]</scope>
    <source>
        <strain evidence="3">5399</strain>
    </source>
</reference>
<keyword evidence="4" id="KW-1185">Reference proteome</keyword>
<accession>T0FEW9</accession>
<gene>
    <name evidence="3" type="ORF">LEP1GSC050_0163</name>
</gene>
<dbReference type="Gene3D" id="3.30.530.20">
    <property type="match status" value="1"/>
</dbReference>
<dbReference type="InterPro" id="IPR013538">
    <property type="entry name" value="ASHA1/2-like_C"/>
</dbReference>
<dbReference type="AlphaFoldDB" id="T0FEW9"/>
<organism evidence="3 4">
    <name type="scientific">Leptospira broomii serovar Hurstbridge str. 5399</name>
    <dbReference type="NCBI Taxonomy" id="1049789"/>
    <lineage>
        <taxon>Bacteria</taxon>
        <taxon>Pseudomonadati</taxon>
        <taxon>Spirochaetota</taxon>
        <taxon>Spirochaetia</taxon>
        <taxon>Leptospirales</taxon>
        <taxon>Leptospiraceae</taxon>
        <taxon>Leptospira</taxon>
    </lineage>
</organism>
<dbReference type="Pfam" id="PF08327">
    <property type="entry name" value="AHSA1"/>
    <property type="match status" value="1"/>
</dbReference>
<comment type="caution">
    <text evidence="3">The sequence shown here is derived from an EMBL/GenBank/DDBJ whole genome shotgun (WGS) entry which is preliminary data.</text>
</comment>
<sequence length="152" mass="17892">MENDQELFITRIFDAPREFVFKLWTNPEYTKQWMGPREHPAVYIEQDLRPGGVWRTCLRAIDGSGDLWQSGVYHEIKEPEKLVFTFVWEGDNDLPHTENLVTILFSEHEGKTKMIFKQSAFESVAQRDGHRYGWNSSFDRLAEHLTKISNND</sequence>
<proteinExistence type="inferred from homology"/>
<dbReference type="OrthoDB" id="190358at2"/>
<dbReference type="SUPFAM" id="SSF55961">
    <property type="entry name" value="Bet v1-like"/>
    <property type="match status" value="1"/>
</dbReference>
<protein>
    <recommendedName>
        <fullName evidence="2">Activator of Hsp90 ATPase homologue 1/2-like C-terminal domain-containing protein</fullName>
    </recommendedName>
</protein>
<dbReference type="Proteomes" id="UP000015454">
    <property type="component" value="Unassembled WGS sequence"/>
</dbReference>
<evidence type="ECO:0000313" key="3">
    <source>
        <dbReference type="EMBL" id="EQA46431.1"/>
    </source>
</evidence>
<evidence type="ECO:0000313" key="4">
    <source>
        <dbReference type="Proteomes" id="UP000015454"/>
    </source>
</evidence>